<dbReference type="SUPFAM" id="SSF48695">
    <property type="entry name" value="Multiheme cytochromes"/>
    <property type="match status" value="1"/>
</dbReference>
<evidence type="ECO:0000313" key="3">
    <source>
        <dbReference type="EMBL" id="BDE05949.1"/>
    </source>
</evidence>
<evidence type="ECO:0000313" key="4">
    <source>
        <dbReference type="Proteomes" id="UP001317532"/>
    </source>
</evidence>
<proteinExistence type="predicted"/>
<accession>A0AAN1XVV7</accession>
<dbReference type="InterPro" id="IPR036280">
    <property type="entry name" value="Multihaem_cyt_sf"/>
</dbReference>
<dbReference type="InterPro" id="IPR026363">
    <property type="entry name" value="CxxC-x17-CxxC_dom"/>
</dbReference>
<organism evidence="3 4">
    <name type="scientific">Vulcanimicrobium alpinum</name>
    <dbReference type="NCBI Taxonomy" id="3016050"/>
    <lineage>
        <taxon>Bacteria</taxon>
        <taxon>Bacillati</taxon>
        <taxon>Vulcanimicrobiota</taxon>
        <taxon>Vulcanimicrobiia</taxon>
        <taxon>Vulcanimicrobiales</taxon>
        <taxon>Vulcanimicrobiaceae</taxon>
        <taxon>Vulcanimicrobium</taxon>
    </lineage>
</organism>
<dbReference type="InterPro" id="IPR025306">
    <property type="entry name" value="Zn-bnd_dom_prob"/>
</dbReference>
<dbReference type="KEGG" id="vab:WPS_12250"/>
<protein>
    <recommendedName>
        <fullName evidence="5">Zinc-binding domain-containing protein</fullName>
    </recommendedName>
</protein>
<evidence type="ECO:0000259" key="2">
    <source>
        <dbReference type="Pfam" id="PF23477"/>
    </source>
</evidence>
<sequence>MLPYTPPYDAALGGAVFLIRYPGGPGRLTVRPRSVYQNRVLTCKDCGNTFDFTVRDQMFYAEKGFENEPQRCRDCRAARKSQRTNGMGVPSSTAGLREMFDAVCAQCNAETTVPFRPRGDRPVYCRNCYSAMNAVRA</sequence>
<dbReference type="Pfam" id="PF13451">
    <property type="entry name" value="zf_Tbcl"/>
    <property type="match status" value="1"/>
</dbReference>
<dbReference type="Gene3D" id="3.90.10.10">
    <property type="entry name" value="Cytochrome C3"/>
    <property type="match status" value="1"/>
</dbReference>
<name>A0AAN1XVV7_UNVUL</name>
<dbReference type="AlphaFoldDB" id="A0AAN1XVV7"/>
<evidence type="ECO:0008006" key="5">
    <source>
        <dbReference type="Google" id="ProtNLM"/>
    </source>
</evidence>
<dbReference type="EMBL" id="AP025523">
    <property type="protein sequence ID" value="BDE05949.1"/>
    <property type="molecule type" value="Genomic_DNA"/>
</dbReference>
<gene>
    <name evidence="3" type="ORF">WPS_12250</name>
</gene>
<feature type="domain" description="Probable zinc-binding" evidence="1">
    <location>
        <begin position="39"/>
        <end position="83"/>
    </location>
</feature>
<feature type="domain" description="CxxC-x17-CxxC" evidence="2">
    <location>
        <begin position="97"/>
        <end position="132"/>
    </location>
</feature>
<evidence type="ECO:0000259" key="1">
    <source>
        <dbReference type="Pfam" id="PF13451"/>
    </source>
</evidence>
<dbReference type="Pfam" id="PF23477">
    <property type="entry name" value="zf_Tbcl_2"/>
    <property type="match status" value="1"/>
</dbReference>
<dbReference type="NCBIfam" id="TIGR04272">
    <property type="entry name" value="cxxc_cxxc_Mbark"/>
    <property type="match status" value="1"/>
</dbReference>
<reference evidence="3 4" key="1">
    <citation type="journal article" date="2022" name="ISME Commun">
        <title>Vulcanimicrobium alpinus gen. nov. sp. nov., the first cultivated representative of the candidate phylum 'Eremiobacterota', is a metabolically versatile aerobic anoxygenic phototroph.</title>
        <authorList>
            <person name="Yabe S."/>
            <person name="Muto K."/>
            <person name="Abe K."/>
            <person name="Yokota A."/>
            <person name="Staudigel H."/>
            <person name="Tebo B.M."/>
        </authorList>
    </citation>
    <scope>NUCLEOTIDE SEQUENCE [LARGE SCALE GENOMIC DNA]</scope>
    <source>
        <strain evidence="3 4">WC8-2</strain>
    </source>
</reference>
<dbReference type="Proteomes" id="UP001317532">
    <property type="component" value="Chromosome"/>
</dbReference>
<keyword evidence="4" id="KW-1185">Reference proteome</keyword>